<protein>
    <submittedName>
        <fullName evidence="3">Toprim</fullName>
    </submittedName>
</protein>
<dbReference type="Proteomes" id="UP000461595">
    <property type="component" value="Unassembled WGS sequence"/>
</dbReference>
<dbReference type="Pfam" id="PF18813">
    <property type="entry name" value="PBECR4"/>
    <property type="match status" value="1"/>
</dbReference>
<dbReference type="SUPFAM" id="SSF57783">
    <property type="entry name" value="Zinc beta-ribbon"/>
    <property type="match status" value="1"/>
</dbReference>
<organism evidence="3 4">
    <name type="scientific">Streptococcus danieliae</name>
    <dbReference type="NCBI Taxonomy" id="747656"/>
    <lineage>
        <taxon>Bacteria</taxon>
        <taxon>Bacillati</taxon>
        <taxon>Bacillota</taxon>
        <taxon>Bacilli</taxon>
        <taxon>Lactobacillales</taxon>
        <taxon>Streptococcaceae</taxon>
        <taxon>Streptococcus</taxon>
    </lineage>
</organism>
<feature type="compositionally biased region" description="Basic and acidic residues" evidence="1">
    <location>
        <begin position="2045"/>
        <end position="2058"/>
    </location>
</feature>
<feature type="domain" description="Zinc finger CHC2-type" evidence="2">
    <location>
        <begin position="51"/>
        <end position="94"/>
    </location>
</feature>
<dbReference type="GO" id="GO:0003677">
    <property type="term" value="F:DNA binding"/>
    <property type="evidence" value="ECO:0007669"/>
    <property type="project" value="InterPro"/>
</dbReference>
<evidence type="ECO:0000256" key="1">
    <source>
        <dbReference type="SAM" id="MobiDB-lite"/>
    </source>
</evidence>
<feature type="region of interest" description="Disordered" evidence="1">
    <location>
        <begin position="2033"/>
        <end position="2058"/>
    </location>
</feature>
<proteinExistence type="predicted"/>
<dbReference type="Pfam" id="PF18840">
    <property type="entry name" value="LPD25"/>
    <property type="match status" value="1"/>
</dbReference>
<dbReference type="Gene3D" id="3.90.580.10">
    <property type="entry name" value="Zinc finger, CHC2-type domain"/>
    <property type="match status" value="1"/>
</dbReference>
<evidence type="ECO:0000313" key="3">
    <source>
        <dbReference type="EMBL" id="MVX59560.1"/>
    </source>
</evidence>
<dbReference type="InterPro" id="IPR036977">
    <property type="entry name" value="DNA_primase_Znf_CHC2"/>
</dbReference>
<dbReference type="GO" id="GO:0006260">
    <property type="term" value="P:DNA replication"/>
    <property type="evidence" value="ECO:0007669"/>
    <property type="project" value="InterPro"/>
</dbReference>
<dbReference type="InterPro" id="IPR041045">
    <property type="entry name" value="LPD25"/>
</dbReference>
<dbReference type="EMBL" id="WSRS01000087">
    <property type="protein sequence ID" value="MVX59560.1"/>
    <property type="molecule type" value="Genomic_DNA"/>
</dbReference>
<evidence type="ECO:0000259" key="2">
    <source>
        <dbReference type="SMART" id="SM00400"/>
    </source>
</evidence>
<evidence type="ECO:0000313" key="4">
    <source>
        <dbReference type="Proteomes" id="UP000461595"/>
    </source>
</evidence>
<gene>
    <name evidence="3" type="ORF">E5983_07960</name>
</gene>
<dbReference type="GO" id="GO:0008270">
    <property type="term" value="F:zinc ion binding"/>
    <property type="evidence" value="ECO:0007669"/>
    <property type="project" value="InterPro"/>
</dbReference>
<dbReference type="InterPro" id="IPR002694">
    <property type="entry name" value="Znf_CHC2"/>
</dbReference>
<dbReference type="SMART" id="SM00400">
    <property type="entry name" value="ZnF_CHCC"/>
    <property type="match status" value="1"/>
</dbReference>
<feature type="compositionally biased region" description="Polar residues" evidence="1">
    <location>
        <begin position="966"/>
        <end position="992"/>
    </location>
</feature>
<dbReference type="InterPro" id="IPR041420">
    <property type="entry name" value="PBECR4"/>
</dbReference>
<feature type="compositionally biased region" description="Basic and acidic residues" evidence="1">
    <location>
        <begin position="933"/>
        <end position="952"/>
    </location>
</feature>
<accession>A0A7X3KCH2</accession>
<feature type="region of interest" description="Disordered" evidence="1">
    <location>
        <begin position="1335"/>
        <end position="1356"/>
    </location>
</feature>
<name>A0A7X3KCH2_9STRE</name>
<feature type="compositionally biased region" description="Polar residues" evidence="1">
    <location>
        <begin position="1337"/>
        <end position="1353"/>
    </location>
</feature>
<feature type="compositionally biased region" description="Polar residues" evidence="1">
    <location>
        <begin position="1252"/>
        <end position="1267"/>
    </location>
</feature>
<sequence>MVEEQKQVVSSRAKSRRERVEHARSRDILDVAHELNMELFRSGRDYRWKEHDSMVISPEKNMWNWFSKRKGGDVIALVQTMKEIGFNQAIDYLNDGRFKDFTIEERVQETFNYYLKPYEQPFEAARDYLKEQRGLSDETIDFFLEKGLLAQANAKINGSIEPVVVFKAFDFSDELVGASLQGIEENFEKWPERGYAKNIVRNSDGSTGMHVDIGQPKRLVFTESPIDLMSYYELHKEQLSDVRLVSMDGLKEAVVGHHLAQLQSDLSGRPLKWTHEQLAKGLETAIANDFFADGKHADWITLAVDNDTGGQQFVRSLREKGALLTTDLPDLQTGQEKSDWNDILRNPSVDNSRLARSKRKLERLNQEFAEATEAVYSHSARANGQPMNDKRGGAAYFKRQNQLEEKVFTKLDEIKKQEERVERLQWQQELKEQGLNRQGTGLEMSVRNIPRIREELEKAERGESFYTKATLKRYRQELTRLEGIAEQLSNTSIQSGAQALVDEGRLNQWAKQPNIYFVKGLRKVALELGEDGLFVESTKYRPRTDKEKDEVAGLLAKQSEVVPESQTESLQEEVDAYITSITQDDSSYYLWQDEELLDLGADDAILEDFHSLLEDQQYQIDGVPLYVEESANDGATGYLSIDGTVLDGDGIRDYLAEQNFSEQRSVEFLTKLEDELPEIWEDVLEHYNQAAEKIIEKYKLGEQQDPSISQVKTYDEVKQENKQLAKRIEERIKAGELTISFDTDVYLYDVFKKLGNSHPTKYINDKRLEILTPLRPILESIDENTINLYKEKGTMEQDSLYQALKPHQRALSVDISTRFIGELAIAAYNTNRQVESLSGDHFGHYYDAQTLDSLSQSIERMLEYPLIELGAKDFNYGFVTISNVFYHYLAEQEGDLVLSRSDLDLLLARIEEQPIQIVEDNQEEVPKVPEVQEKALEQSPGQEKKTETKLGDFPETQEAAPLPEASESQPLNGLSPSQTRSQPLPHSTINEESSLELTQFRRKIDELIQDIVSLDEKGFYLEQDSELYDRGASSDEIEVFHGLIPTIENKGDSFTLTIENVSEPGFSDFLALNGDPIGETKIYDHLDKLSLQPEQQLRFLEDLKTAVSSTWNEAVTTYDKAFDEVVAMYSLEKTSKDYFVRFEFSEHDFNYQEGEIIPYETFARELYSKYHFSPAGYYKTYFEVLDANQESVSGQMRIDIGSDWDSIGFYLSEDNPHKSVLLEKDALVMKSLEEEVEVAEQKEKSLESSQETNTGGELFNRNSSSLGEDSPGSAPKPVEAKAQPNFLPSVDSYSITDDGENKENALEQVPEQEKKTEGTIEDLSGQIQKAAPLPEANKSQPLNGLSPSQTGPQSLLHFTISGEGKSITKRSYHKISEHDLMKLNRYAHNIQQIANWYLDTVADSEIIYFYQEGDVVNSVQIRFDKDKFQHLTGVFPYKEGQTAEQTVIDFAQGKGDFDSIFLANKGTAFDKLKVLPDLPAIVDASSFYFGDLSDVPKLHALDMSKAIKSKDEDIVLALRTADESTFPASLMKLREGLKIQLEESNQERIILGIYRERDGQIEQLSINEEYVKDGGKEMLSILENKQYEETTDLDKNQEQPLSLSAEVFTPVLDTAYNLGDLRNLGIEPLEKFQEAWERYYELSDAHEGDFTAVVEAADQLGLVNKESAFYRDWSQDRIYEESYHVQIQWFERWPDSPQLPFNEIDRVDYQSFAEVLYEQNKAFYELNKESTNIVQKTGNQEAYIPYTKVKFDVYAPGGKLIKEDVRYNIGDETEPISARLFSLGHRPLEEQAELAAIDEKVLAQLNLQGVNQDTTVEVLEQSPDSKEKKSALAQRVEEIIAADTDAKVEDEVIHETGDEAFDYSKASAHEISEHAFQKIREYTESPEDLFEYLDFMSKFPKLSPRNVALIQEQWPGVNAVATYNQWQEKGKVLGVGPEDVMTTKAKYTNKKTGEVKEKLHQNLSVRAGEKSKITLFRPLMVKMIPVLDEQGRQLKNDKGNLQYKKLSQATPQEKALVKEGKLPVRQFQERDLETGYPRYTKYSHLKQEQDNKASRKLS</sequence>
<feature type="region of interest" description="Disordered" evidence="1">
    <location>
        <begin position="933"/>
        <end position="992"/>
    </location>
</feature>
<comment type="caution">
    <text evidence="3">The sequence shown here is derived from an EMBL/GenBank/DDBJ whole genome shotgun (WGS) entry which is preliminary data.</text>
</comment>
<dbReference type="GO" id="GO:0003899">
    <property type="term" value="F:DNA-directed RNA polymerase activity"/>
    <property type="evidence" value="ECO:0007669"/>
    <property type="project" value="InterPro"/>
</dbReference>
<reference evidence="3 4" key="1">
    <citation type="submission" date="2019-12" db="EMBL/GenBank/DDBJ databases">
        <title>Microbes associate with the intestines of laboratory mice.</title>
        <authorList>
            <person name="Navarre W."/>
            <person name="Wong E."/>
        </authorList>
    </citation>
    <scope>NUCLEOTIDE SEQUENCE [LARGE SCALE GENOMIC DNA]</scope>
    <source>
        <strain evidence="3 4">NM51_B2-22</strain>
    </source>
</reference>
<feature type="compositionally biased region" description="Basic and acidic residues" evidence="1">
    <location>
        <begin position="1299"/>
        <end position="1318"/>
    </location>
</feature>
<dbReference type="RefSeq" id="WP_237397608.1">
    <property type="nucleotide sequence ID" value="NZ_WSRS01000087.1"/>
</dbReference>
<feature type="region of interest" description="Disordered" evidence="1">
    <location>
        <begin position="1239"/>
        <end position="1320"/>
    </location>
</feature>